<feature type="region of interest" description="Disordered" evidence="7">
    <location>
        <begin position="366"/>
        <end position="415"/>
    </location>
</feature>
<dbReference type="GO" id="GO:0004843">
    <property type="term" value="F:cysteine-type deubiquitinase activity"/>
    <property type="evidence" value="ECO:0007669"/>
    <property type="project" value="UniProtKB-EC"/>
</dbReference>
<keyword evidence="3" id="KW-0645">Protease</keyword>
<dbReference type="GO" id="GO:0006508">
    <property type="term" value="P:proteolysis"/>
    <property type="evidence" value="ECO:0007669"/>
    <property type="project" value="UniProtKB-KW"/>
</dbReference>
<dbReference type="GO" id="GO:0071108">
    <property type="term" value="P:protein K48-linked deubiquitination"/>
    <property type="evidence" value="ECO:0007669"/>
    <property type="project" value="TreeGrafter"/>
</dbReference>
<keyword evidence="6" id="KW-0788">Thiol protease</keyword>
<dbReference type="InterPro" id="IPR042467">
    <property type="entry name" value="Peptidase_C65_otubain_sub2"/>
</dbReference>
<evidence type="ECO:0000256" key="3">
    <source>
        <dbReference type="ARBA" id="ARBA00022670"/>
    </source>
</evidence>
<dbReference type="PANTHER" id="PTHR12931">
    <property type="entry name" value="UBIQUITIN THIOLESTERASE PROTEIN OTUB"/>
    <property type="match status" value="1"/>
</dbReference>
<evidence type="ECO:0000256" key="2">
    <source>
        <dbReference type="ARBA" id="ARBA00012759"/>
    </source>
</evidence>
<keyword evidence="9" id="KW-1185">Reference proteome</keyword>
<sequence length="469" mass="53059">MATPDADEMEQFQRLSDQYQANLPGPLIGDKRSLSELVTEYAQADPTYVLKTTALAATHSAYRPIKGDGQCGWRGVVFAYFEILLKSGDLDLIVQEKVRLQSFEQTMRAVGIDYDIIVDMFEYTWELFDDIHNAIGRGDRSEAVLLETMNDENKSNSIVYHIKMMTSSFMQLQPDRYEPFLETPIAEYRLTRIDPANQEIDHIGLQALTDAVVAPACIAVEVSYLDRSTGDEVTPHSFVLESQDWPAIRLIYRPGHYDLIYKDDKPIQVFLQTHNPPYVSTYATEEFQGDEESLNMTSYLFPGSNDLTFHGVPATTYPSNNMTLSINHKQPSHIPFPTTTMAQPSYFSPALQPTCHRQQPIRSQSLPSYYYSGPVSQAQTQYPSSPQSPQSPSPITPNGNFAAPKSSKGREPQIRMNENCFKYEVRRHETIPLDPGSFGTSALSQAHFTNSDFQPQMWNAEQEYGRHDS</sequence>
<protein>
    <recommendedName>
        <fullName evidence="2">ubiquitinyl hydrolase 1</fullName>
        <ecNumber evidence="2">3.4.19.12</ecNumber>
    </recommendedName>
</protein>
<proteinExistence type="predicted"/>
<dbReference type="InterPro" id="IPR038765">
    <property type="entry name" value="Papain-like_cys_pep_sf"/>
</dbReference>
<accession>A0AAV9N7Y8</accession>
<organism evidence="8 9">
    <name type="scientific">Exophiala bonariae</name>
    <dbReference type="NCBI Taxonomy" id="1690606"/>
    <lineage>
        <taxon>Eukaryota</taxon>
        <taxon>Fungi</taxon>
        <taxon>Dikarya</taxon>
        <taxon>Ascomycota</taxon>
        <taxon>Pezizomycotina</taxon>
        <taxon>Eurotiomycetes</taxon>
        <taxon>Chaetothyriomycetidae</taxon>
        <taxon>Chaetothyriales</taxon>
        <taxon>Herpotrichiellaceae</taxon>
        <taxon>Exophiala</taxon>
    </lineage>
</organism>
<reference evidence="8 9" key="1">
    <citation type="submission" date="2023-08" db="EMBL/GenBank/DDBJ databases">
        <title>Black Yeasts Isolated from many extreme environments.</title>
        <authorList>
            <person name="Coleine C."/>
            <person name="Stajich J.E."/>
            <person name="Selbmann L."/>
        </authorList>
    </citation>
    <scope>NUCLEOTIDE SEQUENCE [LARGE SCALE GENOMIC DNA]</scope>
    <source>
        <strain evidence="8 9">CCFEE 5792</strain>
    </source>
</reference>
<dbReference type="EMBL" id="JAVRRD010000015">
    <property type="protein sequence ID" value="KAK5051428.1"/>
    <property type="molecule type" value="Genomic_DNA"/>
</dbReference>
<dbReference type="Pfam" id="PF10275">
    <property type="entry name" value="Peptidase_C65"/>
    <property type="match status" value="1"/>
</dbReference>
<dbReference type="Gene3D" id="3.30.200.60">
    <property type="entry name" value="Peptidase C65 Otubain, subdomain 1"/>
    <property type="match status" value="1"/>
</dbReference>
<dbReference type="GeneID" id="89971274"/>
<dbReference type="InterPro" id="IPR042468">
    <property type="entry name" value="Peptidase_C65_otubain_sub1"/>
</dbReference>
<dbReference type="AlphaFoldDB" id="A0AAV9N7Y8"/>
<comment type="catalytic activity">
    <reaction evidence="1">
        <text>Thiol-dependent hydrolysis of ester, thioester, amide, peptide and isopeptide bonds formed by the C-terminal Gly of ubiquitin (a 76-residue protein attached to proteins as an intracellular targeting signal).</text>
        <dbReference type="EC" id="3.4.19.12"/>
    </reaction>
</comment>
<feature type="compositionally biased region" description="Low complexity" evidence="7">
    <location>
        <begin position="376"/>
        <end position="388"/>
    </location>
</feature>
<gene>
    <name evidence="8" type="ORF">LTR84_003080</name>
</gene>
<dbReference type="CDD" id="cd22749">
    <property type="entry name" value="Otubain_C65"/>
    <property type="match status" value="1"/>
</dbReference>
<keyword evidence="4" id="KW-0833">Ubl conjugation pathway</keyword>
<feature type="compositionally biased region" description="Polar residues" evidence="7">
    <location>
        <begin position="450"/>
        <end position="459"/>
    </location>
</feature>
<name>A0AAV9N7Y8_9EURO</name>
<dbReference type="Proteomes" id="UP001358417">
    <property type="component" value="Unassembled WGS sequence"/>
</dbReference>
<evidence type="ECO:0000256" key="4">
    <source>
        <dbReference type="ARBA" id="ARBA00022786"/>
    </source>
</evidence>
<dbReference type="Gene3D" id="1.20.1300.20">
    <property type="entry name" value="Peptidase C65 Otubain, subdomain 2"/>
    <property type="match status" value="1"/>
</dbReference>
<dbReference type="RefSeq" id="XP_064705655.1">
    <property type="nucleotide sequence ID" value="XM_064846675.1"/>
</dbReference>
<dbReference type="GO" id="GO:0043130">
    <property type="term" value="F:ubiquitin binding"/>
    <property type="evidence" value="ECO:0007669"/>
    <property type="project" value="TreeGrafter"/>
</dbReference>
<evidence type="ECO:0000256" key="7">
    <source>
        <dbReference type="SAM" id="MobiDB-lite"/>
    </source>
</evidence>
<evidence type="ECO:0000313" key="9">
    <source>
        <dbReference type="Proteomes" id="UP001358417"/>
    </source>
</evidence>
<dbReference type="GO" id="GO:0005634">
    <property type="term" value="C:nucleus"/>
    <property type="evidence" value="ECO:0007669"/>
    <property type="project" value="TreeGrafter"/>
</dbReference>
<evidence type="ECO:0000256" key="6">
    <source>
        <dbReference type="ARBA" id="ARBA00022807"/>
    </source>
</evidence>
<dbReference type="PANTHER" id="PTHR12931:SF15">
    <property type="entry name" value="UBIQUITIN THIOESTERASE OTUBAIN-LIKE"/>
    <property type="match status" value="1"/>
</dbReference>
<dbReference type="EC" id="3.4.19.12" evidence="2"/>
<feature type="region of interest" description="Disordered" evidence="7">
    <location>
        <begin position="450"/>
        <end position="469"/>
    </location>
</feature>
<comment type="caution">
    <text evidence="8">The sequence shown here is derived from an EMBL/GenBank/DDBJ whole genome shotgun (WGS) entry which is preliminary data.</text>
</comment>
<dbReference type="SUPFAM" id="SSF54001">
    <property type="entry name" value="Cysteine proteinases"/>
    <property type="match status" value="1"/>
</dbReference>
<evidence type="ECO:0000256" key="5">
    <source>
        <dbReference type="ARBA" id="ARBA00022801"/>
    </source>
</evidence>
<dbReference type="InterPro" id="IPR019400">
    <property type="entry name" value="Peptidase_C65_otubain"/>
</dbReference>
<evidence type="ECO:0000313" key="8">
    <source>
        <dbReference type="EMBL" id="KAK5051428.1"/>
    </source>
</evidence>
<keyword evidence="5" id="KW-0378">Hydrolase</keyword>
<evidence type="ECO:0000256" key="1">
    <source>
        <dbReference type="ARBA" id="ARBA00000707"/>
    </source>
</evidence>